<reference evidence="13" key="1">
    <citation type="submission" date="2020-05" db="EMBL/GenBank/DDBJ databases">
        <authorList>
            <person name="Liao W."/>
            <person name="He Y."/>
            <person name="Tan R."/>
            <person name="He X."/>
            <person name="Yang Z."/>
        </authorList>
    </citation>
    <scope>NUCLEOTIDE SEQUENCE</scope>
    <source>
        <strain evidence="13">4608</strain>
    </source>
</reference>
<dbReference type="SUPFAM" id="SSF52210">
    <property type="entry name" value="Succinyl-CoA synthetase domains"/>
    <property type="match status" value="1"/>
</dbReference>
<dbReference type="InterPro" id="IPR016102">
    <property type="entry name" value="Succinyl-CoA_synth-like"/>
</dbReference>
<dbReference type="PROSITE" id="PS50975">
    <property type="entry name" value="ATP_GRASP"/>
    <property type="match status" value="1"/>
</dbReference>
<evidence type="ECO:0000256" key="6">
    <source>
        <dbReference type="ARBA" id="ARBA00022840"/>
    </source>
</evidence>
<evidence type="ECO:0000259" key="11">
    <source>
        <dbReference type="PROSITE" id="PS50975"/>
    </source>
</evidence>
<proteinExistence type="inferred from homology"/>
<evidence type="ECO:0000256" key="3">
    <source>
        <dbReference type="ARBA" id="ARBA00022598"/>
    </source>
</evidence>
<feature type="binding site" evidence="10">
    <location>
        <begin position="53"/>
        <end position="55"/>
    </location>
    <ligand>
        <name>ATP</name>
        <dbReference type="ChEBI" id="CHEBI:30616"/>
    </ligand>
</feature>
<dbReference type="PIRSF" id="PIRSF001554">
    <property type="entry name" value="SucCS_beta"/>
    <property type="match status" value="1"/>
</dbReference>
<dbReference type="GO" id="GO:0000287">
    <property type="term" value="F:magnesium ion binding"/>
    <property type="evidence" value="ECO:0007669"/>
    <property type="project" value="UniProtKB-UniRule"/>
</dbReference>
<dbReference type="GO" id="GO:0042709">
    <property type="term" value="C:succinate-CoA ligase complex"/>
    <property type="evidence" value="ECO:0007669"/>
    <property type="project" value="TreeGrafter"/>
</dbReference>
<dbReference type="HAMAP" id="MF_00558">
    <property type="entry name" value="Succ_CoA_beta"/>
    <property type="match status" value="1"/>
</dbReference>
<evidence type="ECO:0000313" key="14">
    <source>
        <dbReference type="Proteomes" id="UP000595481"/>
    </source>
</evidence>
<dbReference type="InterPro" id="IPR017866">
    <property type="entry name" value="Succ-CoA_synthase_bsu_CS"/>
</dbReference>
<dbReference type="FunFam" id="3.40.50.261:FF:000001">
    <property type="entry name" value="Succinate--CoA ligase [ADP-forming] subunit beta"/>
    <property type="match status" value="1"/>
</dbReference>
<keyword evidence="6 10" id="KW-0067">ATP-binding</keyword>
<evidence type="ECO:0000313" key="15">
    <source>
        <dbReference type="Proteomes" id="UP000679312"/>
    </source>
</evidence>
<comment type="subunit">
    <text evidence="10">Heterotetramer of two alpha and two beta subunits.</text>
</comment>
<feature type="binding site" evidence="10">
    <location>
        <position position="99"/>
    </location>
    <ligand>
        <name>ATP</name>
        <dbReference type="ChEBI" id="CHEBI:30616"/>
    </ligand>
</feature>
<dbReference type="NCBIfam" id="TIGR01016">
    <property type="entry name" value="sucCoAbeta"/>
    <property type="match status" value="1"/>
</dbReference>
<gene>
    <name evidence="10 13" type="primary">sucC</name>
    <name evidence="13" type="ORF">HQ399_10725</name>
    <name evidence="12" type="ORF">I6H43_01315</name>
</gene>
<dbReference type="GO" id="GO:0006099">
    <property type="term" value="P:tricarboxylic acid cycle"/>
    <property type="evidence" value="ECO:0007669"/>
    <property type="project" value="UniProtKB-UniRule"/>
</dbReference>
<dbReference type="Pfam" id="PF08442">
    <property type="entry name" value="ATP-grasp_2"/>
    <property type="match status" value="1"/>
</dbReference>
<dbReference type="EMBL" id="CP066092">
    <property type="protein sequence ID" value="QQB20220.1"/>
    <property type="molecule type" value="Genomic_DNA"/>
</dbReference>
<dbReference type="GO" id="GO:0006104">
    <property type="term" value="P:succinyl-CoA metabolic process"/>
    <property type="evidence" value="ECO:0007669"/>
    <property type="project" value="TreeGrafter"/>
</dbReference>
<keyword evidence="2 10" id="KW-0816">Tricarboxylic acid cycle</keyword>
<dbReference type="FunFam" id="3.30.1490.20:FF:000002">
    <property type="entry name" value="Succinate--CoA ligase [ADP-forming] subunit beta"/>
    <property type="match status" value="1"/>
</dbReference>
<feature type="binding site" evidence="10">
    <location>
        <position position="102"/>
    </location>
    <ligand>
        <name>ATP</name>
        <dbReference type="ChEBI" id="CHEBI:30616"/>
    </ligand>
</feature>
<dbReference type="PROSITE" id="PS01217">
    <property type="entry name" value="SUCCINYL_COA_LIG_3"/>
    <property type="match status" value="1"/>
</dbReference>
<comment type="similarity">
    <text evidence="1 10">Belongs to the succinate/malate CoA ligase beta subunit family.</text>
</comment>
<evidence type="ECO:0000313" key="12">
    <source>
        <dbReference type="EMBL" id="QQB20220.1"/>
    </source>
</evidence>
<dbReference type="Pfam" id="PF00549">
    <property type="entry name" value="Ligase_CoA"/>
    <property type="match status" value="1"/>
</dbReference>
<accession>A0A2S5FHF6</accession>
<dbReference type="FunFam" id="3.30.470.20:FF:000002">
    <property type="entry name" value="Succinate--CoA ligase [ADP-forming] subunit beta"/>
    <property type="match status" value="1"/>
</dbReference>
<feature type="binding site" evidence="10">
    <location>
        <position position="264"/>
    </location>
    <ligand>
        <name>substrate</name>
        <note>ligand shared with subunit alpha</note>
    </ligand>
</feature>
<reference evidence="12 14" key="2">
    <citation type="submission" date="2020-12" db="EMBL/GenBank/DDBJ databases">
        <title>FDA dAtabase for Regulatory Grade micrObial Sequences (FDA-ARGOS): Supporting development and validation of Infectious Disease Dx tests.</title>
        <authorList>
            <person name="Sproer C."/>
            <person name="Gronow S."/>
            <person name="Severitt S."/>
            <person name="Schroder I."/>
            <person name="Tallon L."/>
            <person name="Sadzewicz L."/>
            <person name="Zhao X."/>
            <person name="Boylan J."/>
            <person name="Ott S."/>
            <person name="Bowen H."/>
            <person name="Vavikolanu K."/>
            <person name="Mehta A."/>
            <person name="Aluvathingal J."/>
            <person name="Nadendla S."/>
            <person name="Lowell S."/>
            <person name="Myers T."/>
            <person name="Yan Y."/>
            <person name="Sichtig H."/>
        </authorList>
    </citation>
    <scope>NUCLEOTIDE SEQUENCE [LARGE SCALE GENOMIC DNA]</scope>
    <source>
        <strain evidence="12 14">FDAARGOS_986</strain>
    </source>
</reference>
<reference evidence="13 15" key="3">
    <citation type="journal article" date="2021" name="Front. Microbiol.">
        <title>Prevalence and Genetic Analysis of Chromosomal mcr-3/7 in Aeromonas From U.S. Animal-Derived Samples.</title>
        <authorList>
            <person name="Wang Y."/>
            <person name="Hou N."/>
            <person name="Rasooly R."/>
            <person name="Gu Y."/>
            <person name="He X."/>
        </authorList>
    </citation>
    <scope>NUCLEOTIDE SEQUENCE [LARGE SCALE GENOMIC DNA]</scope>
    <source>
        <strain evidence="13 15">4608</strain>
    </source>
</reference>
<dbReference type="RefSeq" id="WP_005346090.1">
    <property type="nucleotide sequence ID" value="NZ_AP024466.1"/>
</dbReference>
<dbReference type="Gene3D" id="3.30.470.20">
    <property type="entry name" value="ATP-grasp fold, B domain"/>
    <property type="match status" value="1"/>
</dbReference>
<keyword evidence="4 10" id="KW-0479">Metal-binding</keyword>
<keyword evidence="14" id="KW-1185">Reference proteome</keyword>
<dbReference type="PANTHER" id="PTHR11815:SF10">
    <property type="entry name" value="SUCCINATE--COA LIGASE [GDP-FORMING] SUBUNIT BETA, MITOCHONDRIAL"/>
    <property type="match status" value="1"/>
</dbReference>
<feature type="binding site" evidence="10">
    <location>
        <position position="199"/>
    </location>
    <ligand>
        <name>Mg(2+)</name>
        <dbReference type="ChEBI" id="CHEBI:18420"/>
    </ligand>
</feature>
<feature type="binding site" evidence="10">
    <location>
        <position position="213"/>
    </location>
    <ligand>
        <name>Mg(2+)</name>
        <dbReference type="ChEBI" id="CHEBI:18420"/>
    </ligand>
</feature>
<dbReference type="InterPro" id="IPR005811">
    <property type="entry name" value="SUCC_ACL_C"/>
</dbReference>
<dbReference type="EC" id="6.2.1.5" evidence="10"/>
<dbReference type="GO" id="GO:0004775">
    <property type="term" value="F:succinate-CoA ligase (ADP-forming) activity"/>
    <property type="evidence" value="ECO:0007669"/>
    <property type="project" value="UniProtKB-UniRule"/>
</dbReference>
<dbReference type="Gene3D" id="3.30.1490.20">
    <property type="entry name" value="ATP-grasp fold, A domain"/>
    <property type="match status" value="1"/>
</dbReference>
<evidence type="ECO:0000313" key="13">
    <source>
        <dbReference type="EMBL" id="QWL62691.1"/>
    </source>
</evidence>
<dbReference type="InterPro" id="IPR011761">
    <property type="entry name" value="ATP-grasp"/>
</dbReference>
<feature type="domain" description="ATP-grasp" evidence="11">
    <location>
        <begin position="9"/>
        <end position="229"/>
    </location>
</feature>
<dbReference type="InterPro" id="IPR013650">
    <property type="entry name" value="ATP-grasp_succ-CoA_synth-type"/>
</dbReference>
<keyword evidence="3 10" id="KW-0436">Ligase</keyword>
<feature type="binding site" evidence="10">
    <location>
        <position position="107"/>
    </location>
    <ligand>
        <name>ATP</name>
        <dbReference type="ChEBI" id="CHEBI:30616"/>
    </ligand>
</feature>
<dbReference type="GO" id="GO:0005524">
    <property type="term" value="F:ATP binding"/>
    <property type="evidence" value="ECO:0007669"/>
    <property type="project" value="UniProtKB-UniRule"/>
</dbReference>
<comment type="pathway">
    <text evidence="10">Carbohydrate metabolism; tricarboxylic acid cycle; succinate from succinyl-CoA (ligase route): step 1/1.</text>
</comment>
<protein>
    <recommendedName>
        <fullName evidence="10">Succinate--CoA ligase [ADP-forming] subunit beta</fullName>
        <ecNumber evidence="10">6.2.1.5</ecNumber>
    </recommendedName>
    <alternativeName>
        <fullName evidence="10">Succinyl-CoA synthetase subunit beta</fullName>
        <shortName evidence="10">SCS-beta</shortName>
    </alternativeName>
</protein>
<dbReference type="InterPro" id="IPR013815">
    <property type="entry name" value="ATP_grasp_subdomain_1"/>
</dbReference>
<evidence type="ECO:0000256" key="10">
    <source>
        <dbReference type="HAMAP-Rule" id="MF_00558"/>
    </source>
</evidence>
<dbReference type="NCBIfam" id="NF001913">
    <property type="entry name" value="PRK00696.1"/>
    <property type="match status" value="1"/>
</dbReference>
<dbReference type="EMBL" id="CP053881">
    <property type="protein sequence ID" value="QWL62691.1"/>
    <property type="molecule type" value="Genomic_DNA"/>
</dbReference>
<dbReference type="SUPFAM" id="SSF56059">
    <property type="entry name" value="Glutathione synthetase ATP-binding domain-like"/>
    <property type="match status" value="1"/>
</dbReference>
<feature type="binding site" evidence="10">
    <location>
        <begin position="321"/>
        <end position="323"/>
    </location>
    <ligand>
        <name>substrate</name>
        <note>ligand shared with subunit alpha</note>
    </ligand>
</feature>
<feature type="binding site" evidence="10">
    <location>
        <position position="46"/>
    </location>
    <ligand>
        <name>ATP</name>
        <dbReference type="ChEBI" id="CHEBI:30616"/>
    </ligand>
</feature>
<comment type="catalytic activity">
    <reaction evidence="8">
        <text>succinate + ATP + CoA = succinyl-CoA + ADP + phosphate</text>
        <dbReference type="Rhea" id="RHEA:17661"/>
        <dbReference type="ChEBI" id="CHEBI:30031"/>
        <dbReference type="ChEBI" id="CHEBI:30616"/>
        <dbReference type="ChEBI" id="CHEBI:43474"/>
        <dbReference type="ChEBI" id="CHEBI:57287"/>
        <dbReference type="ChEBI" id="CHEBI:57292"/>
        <dbReference type="ChEBI" id="CHEBI:456216"/>
        <dbReference type="EC" id="6.2.1.5"/>
    </reaction>
    <physiologicalReaction direction="right-to-left" evidence="8">
        <dbReference type="Rhea" id="RHEA:17663"/>
    </physiologicalReaction>
</comment>
<keyword evidence="5 10" id="KW-0547">Nucleotide-binding</keyword>
<evidence type="ECO:0000256" key="4">
    <source>
        <dbReference type="ARBA" id="ARBA00022723"/>
    </source>
</evidence>
<evidence type="ECO:0000256" key="9">
    <source>
        <dbReference type="ARBA" id="ARBA00052891"/>
    </source>
</evidence>
<organism evidence="13 15">
    <name type="scientific">Aeromonas jandaei</name>
    <dbReference type="NCBI Taxonomy" id="650"/>
    <lineage>
        <taxon>Bacteria</taxon>
        <taxon>Pseudomonadati</taxon>
        <taxon>Pseudomonadota</taxon>
        <taxon>Gammaproteobacteria</taxon>
        <taxon>Aeromonadales</taxon>
        <taxon>Aeromonadaceae</taxon>
        <taxon>Aeromonas</taxon>
    </lineage>
</organism>
<comment type="function">
    <text evidence="10">Succinyl-CoA synthetase functions in the citric acid cycle (TCA), coupling the hydrolysis of succinyl-CoA to the synthesis of either ATP or GTP and thus represents the only step of substrate-level phosphorylation in the TCA. The beta subunit provides nucleotide specificity of the enzyme and binds the substrate succinate, while the binding sites for coenzyme A and phosphate are found in the alpha subunit.</text>
</comment>
<dbReference type="Proteomes" id="UP000679312">
    <property type="component" value="Chromosome"/>
</dbReference>
<dbReference type="GeneID" id="69549881"/>
<comment type="cofactor">
    <cofactor evidence="10">
        <name>Mg(2+)</name>
        <dbReference type="ChEBI" id="CHEBI:18420"/>
    </cofactor>
    <text evidence="10">Binds 1 Mg(2+) ion per subunit.</text>
</comment>
<dbReference type="InterPro" id="IPR005809">
    <property type="entry name" value="Succ_CoA_ligase-like_bsu"/>
</dbReference>
<evidence type="ECO:0000256" key="1">
    <source>
        <dbReference type="ARBA" id="ARBA00009182"/>
    </source>
</evidence>
<name>A0A2S5FHF6_AERJA</name>
<comment type="catalytic activity">
    <reaction evidence="9">
        <text>GTP + succinate + CoA = succinyl-CoA + GDP + phosphate</text>
        <dbReference type="Rhea" id="RHEA:22120"/>
        <dbReference type="ChEBI" id="CHEBI:30031"/>
        <dbReference type="ChEBI" id="CHEBI:37565"/>
        <dbReference type="ChEBI" id="CHEBI:43474"/>
        <dbReference type="ChEBI" id="CHEBI:57287"/>
        <dbReference type="ChEBI" id="CHEBI:57292"/>
        <dbReference type="ChEBI" id="CHEBI:58189"/>
    </reaction>
    <physiologicalReaction direction="right-to-left" evidence="9">
        <dbReference type="Rhea" id="RHEA:22122"/>
    </physiologicalReaction>
</comment>
<evidence type="ECO:0000256" key="2">
    <source>
        <dbReference type="ARBA" id="ARBA00022532"/>
    </source>
</evidence>
<evidence type="ECO:0000256" key="8">
    <source>
        <dbReference type="ARBA" id="ARBA00050563"/>
    </source>
</evidence>
<evidence type="ECO:0000256" key="7">
    <source>
        <dbReference type="ARBA" id="ARBA00022842"/>
    </source>
</evidence>
<dbReference type="PANTHER" id="PTHR11815">
    <property type="entry name" value="SUCCINYL-COA SYNTHETASE BETA CHAIN"/>
    <property type="match status" value="1"/>
</dbReference>
<evidence type="ECO:0000256" key="5">
    <source>
        <dbReference type="ARBA" id="ARBA00022741"/>
    </source>
</evidence>
<sequence length="388" mass="41467">MNLHEYQAKQLFAEYGLPVSEGYACATPQEAAEAADKIGGNTWVVKCQVHAGGRGKAGGVKVAKSKDEIRAFAQNWLGKNLVTYQTDANGQPVTKILVESCTDIAKELYLGAVVDRGSRRVVFMASTEGGVDIEKIAHETPHLIHKATLDPLVGPQPYQARELAFKLGLVGDQIKQFTKIFMGLGQMFLDCDFALLEINPLVITAQGNLHCLDGKINIDANALYRQPKLREMHDPSQDDPREAHAAQWELNYVALDGNIGCMVNGAGLAMGTMDIVNLHGGKPANFLDVGGGATKERVTEAFKIILSDSNVKAVLVNIFGGIVRCDMIAEGIIGAVKEVGVKVPVVVRLEGNNAELGGIKLAESGLNIIAAKSLTDAAQQVVKAAEAN</sequence>
<keyword evidence="7 10" id="KW-0460">Magnesium</keyword>
<dbReference type="GO" id="GO:0005829">
    <property type="term" value="C:cytosol"/>
    <property type="evidence" value="ECO:0007669"/>
    <property type="project" value="TreeGrafter"/>
</dbReference>
<dbReference type="Proteomes" id="UP000595481">
    <property type="component" value="Chromosome"/>
</dbReference>
<dbReference type="Gene3D" id="3.40.50.261">
    <property type="entry name" value="Succinyl-CoA synthetase domains"/>
    <property type="match status" value="1"/>
</dbReference>
<dbReference type="AlphaFoldDB" id="A0A2S5FHF6"/>